<protein>
    <submittedName>
        <fullName evidence="2">Uncharacterized protein</fullName>
    </submittedName>
</protein>
<proteinExistence type="predicted"/>
<accession>A0AAW0LZ97</accession>
<keyword evidence="1" id="KW-0812">Transmembrane</keyword>
<dbReference type="EMBL" id="PKMF04000033">
    <property type="protein sequence ID" value="KAK7856760.1"/>
    <property type="molecule type" value="Genomic_DNA"/>
</dbReference>
<feature type="transmembrane region" description="Helical" evidence="1">
    <location>
        <begin position="69"/>
        <end position="91"/>
    </location>
</feature>
<evidence type="ECO:0000313" key="2">
    <source>
        <dbReference type="EMBL" id="KAK7856760.1"/>
    </source>
</evidence>
<gene>
    <name evidence="2" type="ORF">CFP56_021598</name>
</gene>
<reference evidence="2" key="2">
    <citation type="journal article" date="2018" name="Sci. Data">
        <title>The draft genome sequence of cork oak.</title>
        <authorList>
            <person name="Ramos A.M."/>
            <person name="Usie A."/>
            <person name="Barbosa P."/>
            <person name="Barros P.M."/>
            <person name="Capote T."/>
            <person name="Chaves I."/>
            <person name="Simoes F."/>
            <person name="Abreu I."/>
            <person name="Carrasquinho I."/>
            <person name="Faro C."/>
            <person name="Guimaraes J.B."/>
            <person name="Mendonca D."/>
            <person name="Nobrega F."/>
            <person name="Rodrigues L."/>
            <person name="Saibo N.J.M."/>
            <person name="Varela M.C."/>
            <person name="Egas C."/>
            <person name="Matos J."/>
            <person name="Miguel C.M."/>
            <person name="Oliveira M.M."/>
            <person name="Ricardo C.P."/>
            <person name="Goncalves S."/>
        </authorList>
    </citation>
    <scope>NUCLEOTIDE SEQUENCE [LARGE SCALE GENOMIC DNA]</scope>
    <source>
        <strain evidence="2">HL8</strain>
    </source>
</reference>
<sequence>MSLSKGLLGLSAQANSSEDLSSYINNFWVSKLAPLWTFIQSNVTTTISLNQMSGPILLQLGNLSSLVELYLVVQFLQLLVFWLVSLILIYIQIKSAVPSLLKYII</sequence>
<keyword evidence="1" id="KW-0472">Membrane</keyword>
<comment type="caution">
    <text evidence="2">The sequence shown here is derived from an EMBL/GenBank/DDBJ whole genome shotgun (WGS) entry which is preliminary data.</text>
</comment>
<reference evidence="2" key="1">
    <citation type="submission" date="2017-12" db="EMBL/GenBank/DDBJ databases">
        <authorList>
            <person name="Barbosa P."/>
            <person name="Usie A."/>
            <person name="Ramos A.M."/>
        </authorList>
    </citation>
    <scope>NUCLEOTIDE SEQUENCE</scope>
    <source>
        <strain evidence="2">HL8</strain>
        <tissue evidence="2">Leaves</tissue>
    </source>
</reference>
<dbReference type="AlphaFoldDB" id="A0AAW0LZ97"/>
<organism evidence="2">
    <name type="scientific">Quercus suber</name>
    <name type="common">Cork oak</name>
    <dbReference type="NCBI Taxonomy" id="58331"/>
    <lineage>
        <taxon>Eukaryota</taxon>
        <taxon>Viridiplantae</taxon>
        <taxon>Streptophyta</taxon>
        <taxon>Embryophyta</taxon>
        <taxon>Tracheophyta</taxon>
        <taxon>Spermatophyta</taxon>
        <taxon>Magnoliopsida</taxon>
        <taxon>eudicotyledons</taxon>
        <taxon>Gunneridae</taxon>
        <taxon>Pentapetalae</taxon>
        <taxon>rosids</taxon>
        <taxon>fabids</taxon>
        <taxon>Fagales</taxon>
        <taxon>Fagaceae</taxon>
        <taxon>Quercus</taxon>
    </lineage>
</organism>
<keyword evidence="1" id="KW-1133">Transmembrane helix</keyword>
<name>A0AAW0LZ97_QUESU</name>
<evidence type="ECO:0000256" key="1">
    <source>
        <dbReference type="SAM" id="Phobius"/>
    </source>
</evidence>
<reference evidence="2" key="3">
    <citation type="submission" date="2023-07" db="EMBL/GenBank/DDBJ databases">
        <title>An improved reference 1 genome and first organelle genomes of Quercus suber.</title>
        <authorList>
            <consortium name="Genosuber Consortium"/>
            <person name="Usie A."/>
            <person name="Serra O."/>
            <person name="Barros P."/>
        </authorList>
    </citation>
    <scope>NUCLEOTIDE SEQUENCE</scope>
    <source>
        <strain evidence="2">HL8</strain>
        <tissue evidence="2">Leaves</tissue>
    </source>
</reference>